<feature type="transmembrane region" description="Helical" evidence="7">
    <location>
        <begin position="423"/>
        <end position="449"/>
    </location>
</feature>
<evidence type="ECO:0000256" key="6">
    <source>
        <dbReference type="ARBA" id="ARBA00023136"/>
    </source>
</evidence>
<dbReference type="SUPFAM" id="SSF103473">
    <property type="entry name" value="MFS general substrate transporter"/>
    <property type="match status" value="1"/>
</dbReference>
<dbReference type="InterPro" id="IPR005829">
    <property type="entry name" value="Sugar_transporter_CS"/>
</dbReference>
<feature type="transmembrane region" description="Helical" evidence="7">
    <location>
        <begin position="126"/>
        <end position="146"/>
    </location>
</feature>
<keyword evidence="10" id="KW-1185">Reference proteome</keyword>
<dbReference type="HOGENOM" id="CLU_001265_39_2_10"/>
<protein>
    <submittedName>
        <fullName evidence="9">General substrate transporter</fullName>
    </submittedName>
</protein>
<evidence type="ECO:0000313" key="9">
    <source>
        <dbReference type="EMBL" id="ADB38093.1"/>
    </source>
</evidence>
<dbReference type="Pfam" id="PF00083">
    <property type="entry name" value="Sugar_tr"/>
    <property type="match status" value="1"/>
</dbReference>
<feature type="transmembrane region" description="Helical" evidence="7">
    <location>
        <begin position="257"/>
        <end position="276"/>
    </location>
</feature>
<keyword evidence="6 7" id="KW-0472">Membrane</keyword>
<evidence type="ECO:0000256" key="3">
    <source>
        <dbReference type="ARBA" id="ARBA00022475"/>
    </source>
</evidence>
<evidence type="ECO:0000256" key="2">
    <source>
        <dbReference type="ARBA" id="ARBA00022448"/>
    </source>
</evidence>
<name>D2QCT8_SPILD</name>
<keyword evidence="3" id="KW-1003">Cell membrane</keyword>
<comment type="subcellular location">
    <subcellularLocation>
        <location evidence="1">Cell membrane</location>
        <topology evidence="1">Multi-pass membrane protein</topology>
    </subcellularLocation>
</comment>
<evidence type="ECO:0000259" key="8">
    <source>
        <dbReference type="PROSITE" id="PS50850"/>
    </source>
</evidence>
<feature type="transmembrane region" description="Helical" evidence="7">
    <location>
        <begin position="202"/>
        <end position="223"/>
    </location>
</feature>
<keyword evidence="4 7" id="KW-0812">Transmembrane</keyword>
<feature type="transmembrane region" description="Helical" evidence="7">
    <location>
        <begin position="296"/>
        <end position="317"/>
    </location>
</feature>
<dbReference type="PROSITE" id="PS50850">
    <property type="entry name" value="MFS"/>
    <property type="match status" value="1"/>
</dbReference>
<feature type="transmembrane region" description="Helical" evidence="7">
    <location>
        <begin position="167"/>
        <end position="190"/>
    </location>
</feature>
<dbReference type="EMBL" id="CP001769">
    <property type="protein sequence ID" value="ADB38093.1"/>
    <property type="molecule type" value="Genomic_DNA"/>
</dbReference>
<dbReference type="AlphaFoldDB" id="D2QCT8"/>
<feature type="transmembrane region" description="Helical" evidence="7">
    <location>
        <begin position="67"/>
        <end position="89"/>
    </location>
</feature>
<dbReference type="InterPro" id="IPR036259">
    <property type="entry name" value="MFS_trans_sf"/>
</dbReference>
<evidence type="ECO:0000256" key="4">
    <source>
        <dbReference type="ARBA" id="ARBA00022692"/>
    </source>
</evidence>
<evidence type="ECO:0000313" key="10">
    <source>
        <dbReference type="Proteomes" id="UP000002028"/>
    </source>
</evidence>
<reference evidence="9 10" key="1">
    <citation type="journal article" date="2010" name="Stand. Genomic Sci.">
        <title>Complete genome sequence of Spirosoma linguale type strain (1).</title>
        <authorList>
            <person name="Lail K."/>
            <person name="Sikorski J."/>
            <person name="Saunders E."/>
            <person name="Lapidus A."/>
            <person name="Glavina Del Rio T."/>
            <person name="Copeland A."/>
            <person name="Tice H."/>
            <person name="Cheng J.-F."/>
            <person name="Lucas S."/>
            <person name="Nolan M."/>
            <person name="Bruce D."/>
            <person name="Goodwin L."/>
            <person name="Pitluck S."/>
            <person name="Ivanova N."/>
            <person name="Mavromatis K."/>
            <person name="Ovchinnikova G."/>
            <person name="Pati A."/>
            <person name="Chen A."/>
            <person name="Palaniappan K."/>
            <person name="Land M."/>
            <person name="Hauser L."/>
            <person name="Chang Y.-J."/>
            <person name="Jeffries C.D."/>
            <person name="Chain P."/>
            <person name="Brettin T."/>
            <person name="Detter J.C."/>
            <person name="Schuetze A."/>
            <person name="Rohde M."/>
            <person name="Tindall B.J."/>
            <person name="Goeker M."/>
            <person name="Bristow J."/>
            <person name="Eisen J.A."/>
            <person name="Markowitz V."/>
            <person name="Hugenholtz P."/>
            <person name="Kyrpides N.C."/>
            <person name="Klenk H.-P."/>
            <person name="Chen F."/>
        </authorList>
    </citation>
    <scope>NUCLEOTIDE SEQUENCE [LARGE SCALE GENOMIC DNA]</scope>
    <source>
        <strain evidence="10">ATCC 33905 / DSM 74 / LMG 10896 / Claus 1</strain>
    </source>
</reference>
<dbReference type="InterPro" id="IPR005828">
    <property type="entry name" value="MFS_sugar_transport-like"/>
</dbReference>
<dbReference type="GO" id="GO:0005886">
    <property type="term" value="C:plasma membrane"/>
    <property type="evidence" value="ECO:0007669"/>
    <property type="project" value="UniProtKB-SubCell"/>
</dbReference>
<dbReference type="GO" id="GO:0022857">
    <property type="term" value="F:transmembrane transporter activity"/>
    <property type="evidence" value="ECO:0007669"/>
    <property type="project" value="InterPro"/>
</dbReference>
<dbReference type="STRING" id="504472.Slin_2048"/>
<organism evidence="9 10">
    <name type="scientific">Spirosoma linguale (strain ATCC 33905 / DSM 74 / LMG 10896 / Claus 1)</name>
    <dbReference type="NCBI Taxonomy" id="504472"/>
    <lineage>
        <taxon>Bacteria</taxon>
        <taxon>Pseudomonadati</taxon>
        <taxon>Bacteroidota</taxon>
        <taxon>Cytophagia</taxon>
        <taxon>Cytophagales</taxon>
        <taxon>Cytophagaceae</taxon>
        <taxon>Spirosoma</taxon>
    </lineage>
</organism>
<dbReference type="PANTHER" id="PTHR43045">
    <property type="entry name" value="SHIKIMATE TRANSPORTER"/>
    <property type="match status" value="1"/>
</dbReference>
<dbReference type="eggNOG" id="COG0477">
    <property type="taxonomic scope" value="Bacteria"/>
</dbReference>
<dbReference type="KEGG" id="sli:Slin_2048"/>
<feature type="transmembrane region" description="Helical" evidence="7">
    <location>
        <begin position="470"/>
        <end position="490"/>
    </location>
</feature>
<feature type="transmembrane region" description="Helical" evidence="7">
    <location>
        <begin position="101"/>
        <end position="120"/>
    </location>
</feature>
<evidence type="ECO:0000256" key="7">
    <source>
        <dbReference type="SAM" id="Phobius"/>
    </source>
</evidence>
<evidence type="ECO:0000256" key="1">
    <source>
        <dbReference type="ARBA" id="ARBA00004651"/>
    </source>
</evidence>
<dbReference type="CDD" id="cd17369">
    <property type="entry name" value="MFS_ShiA_like"/>
    <property type="match status" value="1"/>
</dbReference>
<feature type="transmembrane region" description="Helical" evidence="7">
    <location>
        <begin position="510"/>
        <end position="529"/>
    </location>
</feature>
<keyword evidence="2" id="KW-0813">Transport</keyword>
<dbReference type="Proteomes" id="UP000002028">
    <property type="component" value="Chromosome"/>
</dbReference>
<dbReference type="PROSITE" id="PS00217">
    <property type="entry name" value="SUGAR_TRANSPORT_2"/>
    <property type="match status" value="1"/>
</dbReference>
<accession>D2QCT8</accession>
<dbReference type="PANTHER" id="PTHR43045:SF7">
    <property type="entry name" value="MAJOR FACILITATOR SUPERFAMILY TRANSPORTER"/>
    <property type="match status" value="1"/>
</dbReference>
<gene>
    <name evidence="9" type="ordered locus">Slin_2048</name>
</gene>
<keyword evidence="5 7" id="KW-1133">Transmembrane helix</keyword>
<feature type="domain" description="Major facilitator superfamily (MFS) profile" evidence="8">
    <location>
        <begin position="30"/>
        <end position="533"/>
    </location>
</feature>
<dbReference type="Gene3D" id="1.20.1250.20">
    <property type="entry name" value="MFS general substrate transporter like domains"/>
    <property type="match status" value="2"/>
</dbReference>
<dbReference type="InterPro" id="IPR020846">
    <property type="entry name" value="MFS_dom"/>
</dbReference>
<evidence type="ECO:0000256" key="5">
    <source>
        <dbReference type="ARBA" id="ARBA00022989"/>
    </source>
</evidence>
<dbReference type="FunFam" id="1.20.1250.20:FF:000001">
    <property type="entry name" value="Dicarboxylate MFS transporter"/>
    <property type="match status" value="1"/>
</dbReference>
<feature type="transmembrane region" description="Helical" evidence="7">
    <location>
        <begin position="324"/>
        <end position="341"/>
    </location>
</feature>
<proteinExistence type="predicted"/>
<sequence length="539" mass="58351">MNSKPQYLTEKMIVEQTPKSEAGTKTLLSVIGASSLGTLIEWYDFYIFGSLAAILSTQFFPKDNPTAALLSTLATFAAGFIVRPFGALVFGRLGDLVGRKYTFLVTLVLMGGSTFFIGLIPGYETIGFWAPLLVLLLRLIQGLALGGEYGGAATYVAEYAPKGRRGYYTSFIQTTATLGLFVSLGVIVATRQVVGVEDFAKWGWRIPFVLSALLVGVSIYIRLKMSESPVFTKLKSEGKTSKNPLAESFGKRENLKMVLLALFGATMGQGVIWYTGQFYALSFIQKACNVEFVQSNIVVAVALLIATPFFVIFGGLSDKIGRKGIMLAGMALGILTYRPIYEKMYSLTDLKAKQELTEQTKVDVKKALVANTADSLITTTTTKAFADGTAYKEVSKQTVPADASVEKPKPEVVKSVTMSTGDLMMMIFLVLLQVLYVTMVYGPIAAFLVELFPTRIRYTSMSLPYHIGNGVFGGLVPFIATALVATATKANETAAAAGVAPVVSKAYLEGLWYPIIVASVSFIIGLLYLSNRAKAVERD</sequence>